<dbReference type="Proteomes" id="UP001230649">
    <property type="component" value="Unassembled WGS sequence"/>
</dbReference>
<evidence type="ECO:0000313" key="2">
    <source>
        <dbReference type="Proteomes" id="UP001230649"/>
    </source>
</evidence>
<sequence length="309" mass="34495">MATTESKTTPNPLSIRVTPSGKLYTYVRHALEHLTEHPEHPVELHTRLLLPTTASKPLQPIVTTKPTDQTDQPSTSLLPCTTSIPRLISVIEIVKREFLLLKSKEGAGLWQYNQTRAYTRQEVHEWEEQQRRRKVDGAVTKEKGKGKAPLTTGGRKTGNGNGNQGGTTNQPMDTDEPPVQKPTEAATETSARGDQVLRELRSGANHPKMSHAPYMSVILSTRPLPHLLANKEISYQPVKPLGKKRRRRALTNAERNLKKARSSKKGTDGAAGEEEEEEVEEPEELELELVDDEETEEPETLELVRGKFA</sequence>
<reference evidence="1" key="1">
    <citation type="submission" date="2023-04" db="EMBL/GenBank/DDBJ databases">
        <title>Draft Genome sequencing of Naganishia species isolated from polar environments using Oxford Nanopore Technology.</title>
        <authorList>
            <person name="Leo P."/>
            <person name="Venkateswaran K."/>
        </authorList>
    </citation>
    <scope>NUCLEOTIDE SEQUENCE</scope>
    <source>
        <strain evidence="1">MNA-CCFEE 5262</strain>
    </source>
</reference>
<dbReference type="EMBL" id="JASBWS010000003">
    <property type="protein sequence ID" value="KAJ9116716.1"/>
    <property type="molecule type" value="Genomic_DNA"/>
</dbReference>
<keyword evidence="2" id="KW-1185">Reference proteome</keyword>
<gene>
    <name evidence="1" type="ORF">QFC20_000651</name>
</gene>
<accession>A0ACC2WZZ8</accession>
<protein>
    <submittedName>
        <fullName evidence="1">Uncharacterized protein</fullName>
    </submittedName>
</protein>
<evidence type="ECO:0000313" key="1">
    <source>
        <dbReference type="EMBL" id="KAJ9116716.1"/>
    </source>
</evidence>
<name>A0ACC2WZZ8_9TREE</name>
<organism evidence="1 2">
    <name type="scientific">Naganishia adeliensis</name>
    <dbReference type="NCBI Taxonomy" id="92952"/>
    <lineage>
        <taxon>Eukaryota</taxon>
        <taxon>Fungi</taxon>
        <taxon>Dikarya</taxon>
        <taxon>Basidiomycota</taxon>
        <taxon>Agaricomycotina</taxon>
        <taxon>Tremellomycetes</taxon>
        <taxon>Filobasidiales</taxon>
        <taxon>Filobasidiaceae</taxon>
        <taxon>Naganishia</taxon>
    </lineage>
</organism>
<proteinExistence type="predicted"/>
<comment type="caution">
    <text evidence="1">The sequence shown here is derived from an EMBL/GenBank/DDBJ whole genome shotgun (WGS) entry which is preliminary data.</text>
</comment>